<dbReference type="Proteomes" id="UP000693972">
    <property type="component" value="Unassembled WGS sequence"/>
</dbReference>
<dbReference type="AlphaFoldDB" id="A0A975TXW0"/>
<evidence type="ECO:0008006" key="5">
    <source>
        <dbReference type="Google" id="ProtNLM"/>
    </source>
</evidence>
<dbReference type="RefSeq" id="WP_257892619.1">
    <property type="nucleotide sequence ID" value="NZ_JAIMBW010000001.1"/>
</dbReference>
<sequence length="306" mass="32826">MPDADRLEEELRLEREALRSKLSLLGSQFTPDRMATQASQTAQVIGGKLVRGAVDVARHNKMPLALTGTGLAWLAISAAVGTRPSAPRVAYDTRSEPTSPGLRDEHVNDPSLGDFDDRVAAADRAMKRDAALNPQEGDYDMTYPKHAPTDSDTTRMDRLRETIENGLDGLPDAAKQRVRAAREAAMSAQERARIEAAKAADTVRTTAHENPMLVGALAFAAGAALAAMLPRTSTENRIVGGQRDRLFDEADRVLQEERAKLTEAATGFIADGQAKVKEAVTGGSKNAEKDQTRATRNGKAEAAAQA</sequence>
<evidence type="ECO:0000313" key="2">
    <source>
        <dbReference type="EMBL" id="MBY4892868.1"/>
    </source>
</evidence>
<organism evidence="3">
    <name type="scientific">Gymnodinialimonas phycosphaerae</name>
    <dbReference type="NCBI Taxonomy" id="2841589"/>
    <lineage>
        <taxon>Bacteria</taxon>
        <taxon>Pseudomonadati</taxon>
        <taxon>Pseudomonadota</taxon>
        <taxon>Alphaproteobacteria</taxon>
        <taxon>Rhodobacterales</taxon>
        <taxon>Paracoccaceae</taxon>
        <taxon>Gymnodinialimonas</taxon>
    </lineage>
</organism>
<dbReference type="EMBL" id="CP078073">
    <property type="protein sequence ID" value="QXL89592.1"/>
    <property type="molecule type" value="Genomic_DNA"/>
</dbReference>
<evidence type="ECO:0000256" key="1">
    <source>
        <dbReference type="SAM" id="MobiDB-lite"/>
    </source>
</evidence>
<keyword evidence="4" id="KW-1185">Reference proteome</keyword>
<proteinExistence type="predicted"/>
<name>A0A975TXW0_9RHOB</name>
<feature type="region of interest" description="Disordered" evidence="1">
    <location>
        <begin position="134"/>
        <end position="153"/>
    </location>
</feature>
<protein>
    <recommendedName>
        <fullName evidence="5">DUF3618 domain-containing protein</fullName>
    </recommendedName>
</protein>
<feature type="region of interest" description="Disordered" evidence="1">
    <location>
        <begin position="279"/>
        <end position="306"/>
    </location>
</feature>
<gene>
    <name evidence="2" type="ORF">KUL25_08845</name>
    <name evidence="3" type="ORF">KUL25_08850</name>
</gene>
<dbReference type="EMBL" id="JAIMBW010000001">
    <property type="protein sequence ID" value="MBY4892868.1"/>
    <property type="molecule type" value="Genomic_DNA"/>
</dbReference>
<feature type="region of interest" description="Disordered" evidence="1">
    <location>
        <begin position="84"/>
        <end position="113"/>
    </location>
</feature>
<evidence type="ECO:0000313" key="4">
    <source>
        <dbReference type="Proteomes" id="UP000693972"/>
    </source>
</evidence>
<reference evidence="3 4" key="1">
    <citation type="submission" date="2021-07" db="EMBL/GenBank/DDBJ databases">
        <title>Karlodiniumbacter phycospheric gen. nov., sp. nov., a phycosphere bacterium isolated from karlodinium veneficum.</title>
        <authorList>
            <person name="Peng Y."/>
            <person name="Jiang L."/>
            <person name="Lee J."/>
        </authorList>
    </citation>
    <scope>NUCLEOTIDE SEQUENCE</scope>
    <source>
        <strain evidence="3 4">N5</strain>
    </source>
</reference>
<evidence type="ECO:0000313" key="3">
    <source>
        <dbReference type="EMBL" id="QXL89592.1"/>
    </source>
</evidence>
<accession>A0A975TXW0</accession>